<dbReference type="OrthoDB" id="5348404at2759"/>
<feature type="transmembrane region" description="Helical" evidence="5">
    <location>
        <begin position="156"/>
        <end position="176"/>
    </location>
</feature>
<evidence type="ECO:0000256" key="1">
    <source>
        <dbReference type="ARBA" id="ARBA00004141"/>
    </source>
</evidence>
<feature type="transmembrane region" description="Helical" evidence="5">
    <location>
        <begin position="273"/>
        <end position="295"/>
    </location>
</feature>
<protein>
    <submittedName>
        <fullName evidence="6">Uncharacterized protein</fullName>
    </submittedName>
</protein>
<keyword evidence="7" id="KW-1185">Reference proteome</keyword>
<dbReference type="Pfam" id="PF03619">
    <property type="entry name" value="Solute_trans_a"/>
    <property type="match status" value="1"/>
</dbReference>
<comment type="caution">
    <text evidence="6">The sequence shown here is derived from an EMBL/GenBank/DDBJ whole genome shotgun (WGS) entry which is preliminary data.</text>
</comment>
<accession>A0A507B3I9</accession>
<comment type="subcellular location">
    <subcellularLocation>
        <location evidence="1">Membrane</location>
        <topology evidence="1">Multi-pass membrane protein</topology>
    </subcellularLocation>
</comment>
<dbReference type="EMBL" id="SKBQ01000047">
    <property type="protein sequence ID" value="TPX11621.1"/>
    <property type="molecule type" value="Genomic_DNA"/>
</dbReference>
<feature type="transmembrane region" description="Helical" evidence="5">
    <location>
        <begin position="71"/>
        <end position="92"/>
    </location>
</feature>
<dbReference type="STRING" id="1093900.A0A507B3I9"/>
<feature type="transmembrane region" description="Helical" evidence="5">
    <location>
        <begin position="196"/>
        <end position="219"/>
    </location>
</feature>
<keyword evidence="4 5" id="KW-0472">Membrane</keyword>
<dbReference type="AlphaFoldDB" id="A0A507B3I9"/>
<dbReference type="InParanoid" id="A0A507B3I9"/>
<evidence type="ECO:0000256" key="4">
    <source>
        <dbReference type="ARBA" id="ARBA00023136"/>
    </source>
</evidence>
<keyword evidence="3 5" id="KW-1133">Transmembrane helix</keyword>
<evidence type="ECO:0000256" key="3">
    <source>
        <dbReference type="ARBA" id="ARBA00022989"/>
    </source>
</evidence>
<feature type="transmembrane region" description="Helical" evidence="5">
    <location>
        <begin position="38"/>
        <end position="59"/>
    </location>
</feature>
<dbReference type="GO" id="GO:0016020">
    <property type="term" value="C:membrane"/>
    <property type="evidence" value="ECO:0007669"/>
    <property type="project" value="UniProtKB-SubCell"/>
</dbReference>
<dbReference type="GeneID" id="41975047"/>
<dbReference type="PANTHER" id="PTHR23423">
    <property type="entry name" value="ORGANIC SOLUTE TRANSPORTER-RELATED"/>
    <property type="match status" value="1"/>
</dbReference>
<feature type="transmembrane region" description="Helical" evidence="5">
    <location>
        <begin position="231"/>
        <end position="253"/>
    </location>
</feature>
<evidence type="ECO:0000313" key="6">
    <source>
        <dbReference type="EMBL" id="TPX11621.1"/>
    </source>
</evidence>
<feature type="transmembrane region" description="Helical" evidence="5">
    <location>
        <begin position="104"/>
        <end position="122"/>
    </location>
</feature>
<organism evidence="6 7">
    <name type="scientific">Thyridium curvatum</name>
    <dbReference type="NCBI Taxonomy" id="1093900"/>
    <lineage>
        <taxon>Eukaryota</taxon>
        <taxon>Fungi</taxon>
        <taxon>Dikarya</taxon>
        <taxon>Ascomycota</taxon>
        <taxon>Pezizomycotina</taxon>
        <taxon>Sordariomycetes</taxon>
        <taxon>Sordariomycetidae</taxon>
        <taxon>Thyridiales</taxon>
        <taxon>Thyridiaceae</taxon>
        <taxon>Thyridium</taxon>
    </lineage>
</organism>
<sequence>MGNHHSKSTEHVCPVHSLAQDASTPLFGDTTFYEFDKILSGSCFAFSTAVVLIHMVLHATHYSVPTEQIKILRISMLIPTYSLFSFLSITYPTAHVYLQPWLEVFQANSLAAFFLLMSEFISDSHEQRDIFLATLEIRDKKSPNGVLHGIVWFRKLWVMLFQYPVVALVVAVLTDITEAAGVFCLFETKPYFAKLWLTILVKVSLTFAVMAVLSFYIQVLRKYLAHHKPMLKLVAFKLVVGLGFVQSIIFWILRDTGSLNPTSQLTYADLEMGLPSMLLCIEMVPISLLLVYAYNAGPYFIRRPRNDDSAREELQQAGVLRTYQGGFLGWKALVAILDPKETLQAILFAVKLLINKTDQAPVPLANHNPGGSQQNSYRL</sequence>
<evidence type="ECO:0000256" key="2">
    <source>
        <dbReference type="ARBA" id="ARBA00022692"/>
    </source>
</evidence>
<evidence type="ECO:0000313" key="7">
    <source>
        <dbReference type="Proteomes" id="UP000319257"/>
    </source>
</evidence>
<name>A0A507B3I9_9PEZI</name>
<dbReference type="SMART" id="SM01417">
    <property type="entry name" value="Solute_trans_a"/>
    <property type="match status" value="1"/>
</dbReference>
<reference evidence="6 7" key="1">
    <citation type="submission" date="2019-06" db="EMBL/GenBank/DDBJ databases">
        <title>Draft genome sequence of the filamentous fungus Phialemoniopsis curvata isolated from diesel fuel.</title>
        <authorList>
            <person name="Varaljay V.A."/>
            <person name="Lyon W.J."/>
            <person name="Crouch A.L."/>
            <person name="Drake C.E."/>
            <person name="Hollomon J.M."/>
            <person name="Nadeau L.J."/>
            <person name="Nunn H.S."/>
            <person name="Stevenson B.S."/>
            <person name="Bojanowski C.L."/>
            <person name="Crookes-Goodson W.J."/>
        </authorList>
    </citation>
    <scope>NUCLEOTIDE SEQUENCE [LARGE SCALE GENOMIC DNA]</scope>
    <source>
        <strain evidence="6 7">D216</strain>
    </source>
</reference>
<evidence type="ECO:0000256" key="5">
    <source>
        <dbReference type="SAM" id="Phobius"/>
    </source>
</evidence>
<dbReference type="RefSeq" id="XP_030993332.1">
    <property type="nucleotide sequence ID" value="XM_031142362.1"/>
</dbReference>
<dbReference type="Proteomes" id="UP000319257">
    <property type="component" value="Unassembled WGS sequence"/>
</dbReference>
<proteinExistence type="predicted"/>
<gene>
    <name evidence="6" type="ORF">E0L32_007600</name>
</gene>
<keyword evidence="2 5" id="KW-0812">Transmembrane</keyword>
<dbReference type="InterPro" id="IPR005178">
    <property type="entry name" value="Ostalpha/TMEM184C"/>
</dbReference>